<dbReference type="EMBL" id="ANIZ01004723">
    <property type="protein sequence ID" value="ETI29908.1"/>
    <property type="molecule type" value="Genomic_DNA"/>
</dbReference>
<organism evidence="1 2">
    <name type="scientific">Phytophthora nicotianae P1569</name>
    <dbReference type="NCBI Taxonomy" id="1317065"/>
    <lineage>
        <taxon>Eukaryota</taxon>
        <taxon>Sar</taxon>
        <taxon>Stramenopiles</taxon>
        <taxon>Oomycota</taxon>
        <taxon>Peronosporomycetes</taxon>
        <taxon>Peronosporales</taxon>
        <taxon>Peronosporaceae</taxon>
        <taxon>Phytophthora</taxon>
    </lineage>
</organism>
<dbReference type="Proteomes" id="UP000018721">
    <property type="component" value="Unassembled WGS sequence"/>
</dbReference>
<reference evidence="1 2" key="1">
    <citation type="submission" date="2013-11" db="EMBL/GenBank/DDBJ databases">
        <title>The Genome Sequence of Phytophthora parasitica P1569.</title>
        <authorList>
            <consortium name="The Broad Institute Genomics Platform"/>
            <person name="Russ C."/>
            <person name="Tyler B."/>
            <person name="Panabieres F."/>
            <person name="Shan W."/>
            <person name="Tripathy S."/>
            <person name="Grunwald N."/>
            <person name="Machado M."/>
            <person name="Johnson C.S."/>
            <person name="Arredondo F."/>
            <person name="Hong C."/>
            <person name="Coffey M."/>
            <person name="Young S.K."/>
            <person name="Zeng Q."/>
            <person name="Gargeya S."/>
            <person name="Fitzgerald M."/>
            <person name="Abouelleil A."/>
            <person name="Alvarado L."/>
            <person name="Chapman S.B."/>
            <person name="Gainer-Dewar J."/>
            <person name="Goldberg J."/>
            <person name="Griggs A."/>
            <person name="Gujja S."/>
            <person name="Hansen M."/>
            <person name="Howarth C."/>
            <person name="Imamovic A."/>
            <person name="Ireland A."/>
            <person name="Larimer J."/>
            <person name="McCowan C."/>
            <person name="Murphy C."/>
            <person name="Pearson M."/>
            <person name="Poon T.W."/>
            <person name="Priest M."/>
            <person name="Roberts A."/>
            <person name="Saif S."/>
            <person name="Shea T."/>
            <person name="Sykes S."/>
            <person name="Wortman J."/>
            <person name="Nusbaum C."/>
            <person name="Birren B."/>
        </authorList>
    </citation>
    <scope>NUCLEOTIDE SEQUENCE [LARGE SCALE GENOMIC DNA]</scope>
    <source>
        <strain evidence="1 2">P1569</strain>
    </source>
</reference>
<keyword evidence="2" id="KW-1185">Reference proteome</keyword>
<sequence length="56" mass="6385">MHPTTLETLLFLEYNRTLWDPQLVASAVQQQGPQLKYNMIVRNPACKVSHCSLGSR</sequence>
<protein>
    <submittedName>
        <fullName evidence="1">Uncharacterized protein</fullName>
    </submittedName>
</protein>
<comment type="caution">
    <text evidence="1">The sequence shown here is derived from an EMBL/GenBank/DDBJ whole genome shotgun (WGS) entry which is preliminary data.</text>
</comment>
<name>V9DUC0_PHYNI</name>
<dbReference type="AlphaFoldDB" id="V9DUC0"/>
<proteinExistence type="predicted"/>
<evidence type="ECO:0000313" key="2">
    <source>
        <dbReference type="Proteomes" id="UP000018721"/>
    </source>
</evidence>
<accession>V9DUC0</accession>
<dbReference type="HOGENOM" id="CLU_3018480_0_0_1"/>
<evidence type="ECO:0000313" key="1">
    <source>
        <dbReference type="EMBL" id="ETI29908.1"/>
    </source>
</evidence>
<gene>
    <name evidence="1" type="ORF">F443_22974</name>
</gene>